<dbReference type="EMBL" id="PUJV01000008">
    <property type="protein sequence ID" value="NHB96538.1"/>
    <property type="molecule type" value="Genomic_DNA"/>
</dbReference>
<protein>
    <submittedName>
        <fullName evidence="1">Uncharacterized protein</fullName>
    </submittedName>
</protein>
<keyword evidence="2" id="KW-1185">Reference proteome</keyword>
<comment type="caution">
    <text evidence="1">The sequence shown here is derived from an EMBL/GenBank/DDBJ whole genome shotgun (WGS) entry which is preliminary data.</text>
</comment>
<accession>A0A7X5QLC3</accession>
<dbReference type="Proteomes" id="UP000547931">
    <property type="component" value="Unassembled WGS sequence"/>
</dbReference>
<name>A0A7X5QLC3_9GAMM</name>
<evidence type="ECO:0000313" key="1">
    <source>
        <dbReference type="EMBL" id="NHB96538.1"/>
    </source>
</evidence>
<evidence type="ECO:0000313" key="2">
    <source>
        <dbReference type="Proteomes" id="UP000547931"/>
    </source>
</evidence>
<dbReference type="AlphaFoldDB" id="A0A7X5QLC3"/>
<gene>
    <name evidence="1" type="ORF">C5470_08930</name>
</gene>
<proteinExistence type="predicted"/>
<organism evidence="1 2">
    <name type="scientific">Photorhabdus stackebrandtii</name>
    <dbReference type="NCBI Taxonomy" id="1123042"/>
    <lineage>
        <taxon>Bacteria</taxon>
        <taxon>Pseudomonadati</taxon>
        <taxon>Pseudomonadota</taxon>
        <taxon>Gammaproteobacteria</taxon>
        <taxon>Enterobacterales</taxon>
        <taxon>Morganellaceae</taxon>
        <taxon>Photorhabdus</taxon>
    </lineage>
</organism>
<sequence>MPSDLLNQLFLDKEYSIPNANLGLQNTLSYMVGNNYDLSNLADLFKEHVGETLEIEFIFEYKDPHGIYS</sequence>
<reference evidence="1 2" key="1">
    <citation type="submission" date="2018-02" db="EMBL/GenBank/DDBJ databases">
        <authorList>
            <person name="Machado R.A."/>
        </authorList>
    </citation>
    <scope>NUCLEOTIDE SEQUENCE [LARGE SCALE GENOMIC DNA]</scope>
    <source>
        <strain evidence="1 2">DSM 23271</strain>
    </source>
</reference>